<accession>A0ABQ4U423</accession>
<sequence>MSRFCGRARPSNPACADAAKDRLPMAEAKAAAKTAAAKPAAAKTAAARTAAKTGPAARAEPVAGKPAAKAASKPVASKPVAAKAPTAKSPAPKPAARPASAQKAETAVDAKLEKLFDAAPPQGRDHRVISVRGAREHNLKNVDLTIPRDRLVVFTGLSGSGKSSLAFDTIYAEGQRRYVESLSAYARQFLEMMSKPDVDQIDGLSPAISIEQKTTSKNPRSTVGTVTEIYDYMRLLWARVGIPYSPATGLPIESQTVSQMVDRVLELPEKARLYLLAPVVRGRKGEYRKEIADYQKKGFQRLRIDGEYYPIDDVPKLDKKLKHDIDVVVDRIVVRADIAARLAESFETALELADGIADIEFADAPEGEDPRKITFSSRFACPVSGFTIAEIEPRLFSFNNPFGACPTCGGIGHEMRIDPDLVISDANLTLKRGAIGPWAKSTSPYYGQTLEALARHYGFKTTTPWGQLPEAARAVVLQGSGRQSIRFEYDDGMRAYAVNKPFEGVIPNLERRYKETESDAAREDISRFMSETPCAACGGKRLKAEALAVKVAMQDIGAVTALSVSDAHRWFSDLPARLTPKQNEIAARILKEIRDRLTFLVDVGLEYLTLARGSGSLSGGESQRIRLASQIGSGLTGVLYVLDEPSIGLHQRDNERLLGTLKRLRDLGNSVIVVEHDEDAILQADYVVDVGPGAGIHGGRIIAQGTPEEVLRHPESLTAQYLTGKLSVRTPTARRKGRKGKLGVFGARGNNLKDVDAEIPLGTFTCITGVSGGGKSTLIIDTLYRAVAKKLNGAHAHPAPFDRLEGLEHLDKVIDIDQSPIGRTPRSNPATYIGAFTPIRDWFAALPEAKARGYQPGRFSFNVKGGRCEACAGDGVIKIEMHFLPDVYVTCDVCKGKRYDRETLEVKYRGKSIADVLDMTVEEAADLFKAVPAIREKMETLKRVGLHYVHVGQQATTLSGGEAQRVKLSKELSKRATGRTLYILDEPTTGLHFHDVAKLMEVLHELVDQGNTVVVIEHNLEVVKTADWVIDMGPEGGDGGGRLVAQGTPEQIAASTASHTGRFLRDVLARRPVATRGTGRAAAE</sequence>
<keyword evidence="12 18" id="KW-0238">DNA-binding</keyword>
<evidence type="ECO:0000256" key="5">
    <source>
        <dbReference type="ARBA" id="ARBA00022741"/>
    </source>
</evidence>
<evidence type="ECO:0000256" key="8">
    <source>
        <dbReference type="ARBA" id="ARBA00022771"/>
    </source>
</evidence>
<dbReference type="InterPro" id="IPR004602">
    <property type="entry name" value="UvrA"/>
</dbReference>
<feature type="domain" description="ABC transporter" evidence="20">
    <location>
        <begin position="728"/>
        <end position="1065"/>
    </location>
</feature>
<feature type="zinc finger region" description="C4-type" evidence="18">
    <location>
        <begin position="868"/>
        <end position="894"/>
    </location>
</feature>
<dbReference type="Pfam" id="PF17760">
    <property type="entry name" value="UvrA_inter"/>
    <property type="match status" value="1"/>
</dbReference>
<dbReference type="Gene3D" id="3.30.1490.20">
    <property type="entry name" value="ATP-grasp fold, A domain"/>
    <property type="match status" value="1"/>
</dbReference>
<comment type="similarity">
    <text evidence="15 18">Belongs to the ABC transporter superfamily. UvrA family.</text>
</comment>
<evidence type="ECO:0000256" key="10">
    <source>
        <dbReference type="ARBA" id="ARBA00022840"/>
    </source>
</evidence>
<evidence type="ECO:0000256" key="12">
    <source>
        <dbReference type="ARBA" id="ARBA00023125"/>
    </source>
</evidence>
<dbReference type="InterPro" id="IPR041552">
    <property type="entry name" value="UvrA_DNA-bd"/>
</dbReference>
<dbReference type="InterPro" id="IPR041102">
    <property type="entry name" value="UvrA_inter"/>
</dbReference>
<evidence type="ECO:0000259" key="20">
    <source>
        <dbReference type="PROSITE" id="PS50893"/>
    </source>
</evidence>
<dbReference type="CDD" id="cd03271">
    <property type="entry name" value="ABC_UvrA_II"/>
    <property type="match status" value="1"/>
</dbReference>
<evidence type="ECO:0000256" key="18">
    <source>
        <dbReference type="HAMAP-Rule" id="MF_00205"/>
    </source>
</evidence>
<evidence type="ECO:0000256" key="7">
    <source>
        <dbReference type="ARBA" id="ARBA00022769"/>
    </source>
</evidence>
<feature type="compositionally biased region" description="Low complexity" evidence="19">
    <location>
        <begin position="30"/>
        <end position="104"/>
    </location>
</feature>
<evidence type="ECO:0000313" key="21">
    <source>
        <dbReference type="EMBL" id="GJE61892.1"/>
    </source>
</evidence>
<evidence type="ECO:0000256" key="9">
    <source>
        <dbReference type="ARBA" id="ARBA00022833"/>
    </source>
</evidence>
<evidence type="ECO:0000256" key="14">
    <source>
        <dbReference type="ARBA" id="ARBA00023236"/>
    </source>
</evidence>
<dbReference type="SUPFAM" id="SSF52540">
    <property type="entry name" value="P-loop containing nucleoside triphosphate hydrolases"/>
    <property type="match status" value="2"/>
</dbReference>
<dbReference type="Proteomes" id="UP001055057">
    <property type="component" value="Unassembled WGS sequence"/>
</dbReference>
<dbReference type="HAMAP" id="MF_00205">
    <property type="entry name" value="UvrA"/>
    <property type="match status" value="1"/>
</dbReference>
<dbReference type="PANTHER" id="PTHR43152:SF3">
    <property type="entry name" value="UVRABC SYSTEM PROTEIN A"/>
    <property type="match status" value="1"/>
</dbReference>
<evidence type="ECO:0000256" key="3">
    <source>
        <dbReference type="ARBA" id="ARBA00022723"/>
    </source>
</evidence>
<keyword evidence="11 18" id="KW-0267">Excision nuclease</keyword>
<evidence type="ECO:0000313" key="22">
    <source>
        <dbReference type="Proteomes" id="UP001055057"/>
    </source>
</evidence>
<evidence type="ECO:0000256" key="2">
    <source>
        <dbReference type="ARBA" id="ARBA00022490"/>
    </source>
</evidence>
<comment type="caution">
    <text evidence="18">Lacks conserved residue(s) required for the propagation of feature annotation.</text>
</comment>
<dbReference type="InterPro" id="IPR027417">
    <property type="entry name" value="P-loop_NTPase"/>
</dbReference>
<keyword evidence="8 18" id="KW-0863">Zinc-finger</keyword>
<keyword evidence="22" id="KW-1185">Reference proteome</keyword>
<keyword evidence="6 18" id="KW-0227">DNA damage</keyword>
<dbReference type="EMBL" id="BPRB01000254">
    <property type="protein sequence ID" value="GJE61892.1"/>
    <property type="molecule type" value="Genomic_DNA"/>
</dbReference>
<dbReference type="PROSITE" id="PS50893">
    <property type="entry name" value="ABC_TRANSPORTER_2"/>
    <property type="match status" value="2"/>
</dbReference>
<keyword evidence="3 18" id="KW-0479">Metal-binding</keyword>
<dbReference type="Gene3D" id="3.40.50.300">
    <property type="entry name" value="P-loop containing nucleotide triphosphate hydrolases"/>
    <property type="match status" value="2"/>
</dbReference>
<evidence type="ECO:0000256" key="19">
    <source>
        <dbReference type="SAM" id="MobiDB-lite"/>
    </source>
</evidence>
<comment type="subcellular location">
    <subcellularLocation>
        <location evidence="1 18">Cytoplasm</location>
    </subcellularLocation>
</comment>
<protein>
    <recommendedName>
        <fullName evidence="16 18">UvrABC system protein A</fullName>
        <shortName evidence="18">UvrA protein</shortName>
    </recommendedName>
    <alternativeName>
        <fullName evidence="17 18">Excinuclease ABC subunit A</fullName>
    </alternativeName>
</protein>
<dbReference type="PANTHER" id="PTHR43152">
    <property type="entry name" value="UVRABC SYSTEM PROTEIN A"/>
    <property type="match status" value="1"/>
</dbReference>
<keyword evidence="7 18" id="KW-0228">DNA excision</keyword>
<evidence type="ECO:0000256" key="16">
    <source>
        <dbReference type="ARBA" id="ARBA00039316"/>
    </source>
</evidence>
<evidence type="ECO:0000256" key="1">
    <source>
        <dbReference type="ARBA" id="ARBA00004496"/>
    </source>
</evidence>
<evidence type="ECO:0000256" key="15">
    <source>
        <dbReference type="ARBA" id="ARBA00038000"/>
    </source>
</evidence>
<feature type="binding site" evidence="18">
    <location>
        <begin position="769"/>
        <end position="776"/>
    </location>
    <ligand>
        <name>ATP</name>
        <dbReference type="ChEBI" id="CHEBI:30616"/>
    </ligand>
</feature>
<comment type="caution">
    <text evidence="21">The sequence shown here is derived from an EMBL/GenBank/DDBJ whole genome shotgun (WGS) entry which is preliminary data.</text>
</comment>
<feature type="domain" description="ABC transporter" evidence="20">
    <location>
        <begin position="439"/>
        <end position="723"/>
    </location>
</feature>
<dbReference type="NCBIfam" id="NF001503">
    <property type="entry name" value="PRK00349.1"/>
    <property type="match status" value="1"/>
</dbReference>
<keyword evidence="13 18" id="KW-0234">DNA repair</keyword>
<comment type="function">
    <text evidence="18">The UvrABC repair system catalyzes the recognition and processing of DNA lesions. UvrA is an ATPase and a DNA-binding protein. A damage recognition complex composed of 2 UvrA and 2 UvrB subunits scans DNA for abnormalities. When the presence of a lesion has been verified by UvrB, the UvrA molecules dissociate.</text>
</comment>
<keyword evidence="4 18" id="KW-0677">Repeat</keyword>
<evidence type="ECO:0000256" key="4">
    <source>
        <dbReference type="ARBA" id="ARBA00022737"/>
    </source>
</evidence>
<dbReference type="InterPro" id="IPR003439">
    <property type="entry name" value="ABC_transporter-like_ATP-bd"/>
</dbReference>
<reference evidence="21" key="2">
    <citation type="submission" date="2021-08" db="EMBL/GenBank/DDBJ databases">
        <authorList>
            <person name="Tani A."/>
            <person name="Ola A."/>
            <person name="Ogura Y."/>
            <person name="Katsura K."/>
            <person name="Hayashi T."/>
        </authorList>
    </citation>
    <scope>NUCLEOTIDE SEQUENCE</scope>
    <source>
        <strain evidence="21">DSM 23632</strain>
    </source>
</reference>
<dbReference type="InterPro" id="IPR013815">
    <property type="entry name" value="ATP_grasp_subdomain_1"/>
</dbReference>
<comment type="subunit">
    <text evidence="18">Forms a heterotetramer with UvrB during the search for lesions.</text>
</comment>
<keyword evidence="2 18" id="KW-0963">Cytoplasm</keyword>
<evidence type="ECO:0000256" key="6">
    <source>
        <dbReference type="ARBA" id="ARBA00022763"/>
    </source>
</evidence>
<feature type="binding site" evidence="18">
    <location>
        <begin position="156"/>
        <end position="163"/>
    </location>
    <ligand>
        <name>ATP</name>
        <dbReference type="ChEBI" id="CHEBI:30616"/>
    </ligand>
</feature>
<dbReference type="InterPro" id="IPR017871">
    <property type="entry name" value="ABC_transporter-like_CS"/>
</dbReference>
<dbReference type="NCBIfam" id="TIGR00630">
    <property type="entry name" value="uvra"/>
    <property type="match status" value="1"/>
</dbReference>
<name>A0ABQ4U423_9HYPH</name>
<dbReference type="Pfam" id="PF00005">
    <property type="entry name" value="ABC_tran"/>
    <property type="match status" value="1"/>
</dbReference>
<dbReference type="Pfam" id="PF17755">
    <property type="entry name" value="UvrA_DNA-bind"/>
    <property type="match status" value="1"/>
</dbReference>
<evidence type="ECO:0000256" key="17">
    <source>
        <dbReference type="ARBA" id="ARBA00042156"/>
    </source>
</evidence>
<keyword evidence="10 18" id="KW-0067">ATP-binding</keyword>
<dbReference type="Gene3D" id="1.10.8.280">
    <property type="entry name" value="ABC transporter ATPase domain-like"/>
    <property type="match status" value="1"/>
</dbReference>
<proteinExistence type="inferred from homology"/>
<keyword evidence="9 18" id="KW-0862">Zinc</keyword>
<dbReference type="Gene3D" id="1.20.1580.10">
    <property type="entry name" value="ABC transporter ATPase like domain"/>
    <property type="match status" value="2"/>
</dbReference>
<keyword evidence="14 18" id="KW-0742">SOS response</keyword>
<gene>
    <name evidence="18 21" type="primary">uvrA</name>
    <name evidence="21" type="ORF">MPOCJGCO_4019</name>
</gene>
<evidence type="ECO:0000256" key="11">
    <source>
        <dbReference type="ARBA" id="ARBA00022881"/>
    </source>
</evidence>
<evidence type="ECO:0000256" key="13">
    <source>
        <dbReference type="ARBA" id="ARBA00023204"/>
    </source>
</evidence>
<reference evidence="21" key="1">
    <citation type="journal article" date="2021" name="Front. Microbiol.">
        <title>Comprehensive Comparative Genomics and Phenotyping of Methylobacterium Species.</title>
        <authorList>
            <person name="Alessa O."/>
            <person name="Ogura Y."/>
            <person name="Fujitani Y."/>
            <person name="Takami H."/>
            <person name="Hayashi T."/>
            <person name="Sahin N."/>
            <person name="Tani A."/>
        </authorList>
    </citation>
    <scope>NUCLEOTIDE SEQUENCE</scope>
    <source>
        <strain evidence="21">DSM 23632</strain>
    </source>
</reference>
<keyword evidence="5 18" id="KW-0547">Nucleotide-binding</keyword>
<dbReference type="PROSITE" id="PS00211">
    <property type="entry name" value="ABC_TRANSPORTER_1"/>
    <property type="match status" value="2"/>
</dbReference>
<dbReference type="CDD" id="cd03270">
    <property type="entry name" value="ABC_UvrA_I"/>
    <property type="match status" value="1"/>
</dbReference>
<feature type="region of interest" description="Disordered" evidence="19">
    <location>
        <begin position="30"/>
        <end position="107"/>
    </location>
</feature>
<organism evidence="21 22">
    <name type="scientific">Methylobacterium trifolii</name>
    <dbReference type="NCBI Taxonomy" id="1003092"/>
    <lineage>
        <taxon>Bacteria</taxon>
        <taxon>Pseudomonadati</taxon>
        <taxon>Pseudomonadota</taxon>
        <taxon>Alphaproteobacteria</taxon>
        <taxon>Hyphomicrobiales</taxon>
        <taxon>Methylobacteriaceae</taxon>
        <taxon>Methylobacterium</taxon>
    </lineage>
</organism>